<dbReference type="PROSITE" id="PS51257">
    <property type="entry name" value="PROKAR_LIPOPROTEIN"/>
    <property type="match status" value="1"/>
</dbReference>
<dbReference type="OrthoDB" id="7835646at2"/>
<protein>
    <recommendedName>
        <fullName evidence="4">DUF4382 domain-containing protein</fullName>
    </recommendedName>
</protein>
<feature type="chain" id="PRO_5003211439" description="DUF4382 domain-containing protein" evidence="1">
    <location>
        <begin position="28"/>
        <end position="249"/>
    </location>
</feature>
<keyword evidence="1" id="KW-0732">Signal</keyword>
<accession>E6W4Y3</accession>
<reference evidence="2 3" key="1">
    <citation type="submission" date="2010-12" db="EMBL/GenBank/DDBJ databases">
        <title>Complete sequence of Desulfurispirillum indicum S5.</title>
        <authorList>
            <consortium name="US DOE Joint Genome Institute"/>
            <person name="Lucas S."/>
            <person name="Copeland A."/>
            <person name="Lapidus A."/>
            <person name="Cheng J.-F."/>
            <person name="Goodwin L."/>
            <person name="Pitluck S."/>
            <person name="Chertkov O."/>
            <person name="Held B."/>
            <person name="Detter J.C."/>
            <person name="Han C."/>
            <person name="Tapia R."/>
            <person name="Land M."/>
            <person name="Hauser L."/>
            <person name="Kyrpides N."/>
            <person name="Ivanova N."/>
            <person name="Mikhailova N."/>
            <person name="Haggblom M."/>
            <person name="Rauschenbach I."/>
            <person name="Bini E."/>
            <person name="Woyke T."/>
        </authorList>
    </citation>
    <scope>NUCLEOTIDE SEQUENCE [LARGE SCALE GENOMIC DNA]</scope>
    <source>
        <strain evidence="3">ATCC BAA-1389 / DSM 22839 / S5</strain>
    </source>
</reference>
<dbReference type="STRING" id="653733.Selin_1224"/>
<dbReference type="RefSeq" id="WP_013505840.1">
    <property type="nucleotide sequence ID" value="NC_014836.1"/>
</dbReference>
<dbReference type="AlphaFoldDB" id="E6W4Y3"/>
<evidence type="ECO:0008006" key="4">
    <source>
        <dbReference type="Google" id="ProtNLM"/>
    </source>
</evidence>
<dbReference type="HOGENOM" id="CLU_983293_0_0_0"/>
<evidence type="ECO:0000313" key="2">
    <source>
        <dbReference type="EMBL" id="ADU65959.1"/>
    </source>
</evidence>
<feature type="signal peptide" evidence="1">
    <location>
        <begin position="1"/>
        <end position="27"/>
    </location>
</feature>
<sequence>MKKTMRSTGLFLASTLALLSCFSMASAGTLKFFANGEELIAEGFMSPKLTKDGWQLNFDHAFVVLQNITAYQTTPPFDPEVADAITYSAKASLEGIHVVDLARGSVEEPPVLVGVVENVTPGHYNALSWQVVKAESGMLKGASMVLIGTARKDGRSVSFQITSDDVATYRCGEFVGDERKGFVSKDEDGDLEMTFHFDHIFGRADKDADDDVNLEGIGFAVFAAGADRLKLQGMHVGHAGEGHCSVQWH</sequence>
<dbReference type="InParanoid" id="E6W4Y3"/>
<dbReference type="eggNOG" id="ENOG502Z8A8">
    <property type="taxonomic scope" value="Bacteria"/>
</dbReference>
<dbReference type="EMBL" id="CP002432">
    <property type="protein sequence ID" value="ADU65959.1"/>
    <property type="molecule type" value="Genomic_DNA"/>
</dbReference>
<name>E6W4Y3_DESIS</name>
<keyword evidence="3" id="KW-1185">Reference proteome</keyword>
<proteinExistence type="predicted"/>
<evidence type="ECO:0000313" key="3">
    <source>
        <dbReference type="Proteomes" id="UP000002572"/>
    </source>
</evidence>
<dbReference type="KEGG" id="din:Selin_1224"/>
<organism evidence="2 3">
    <name type="scientific">Desulfurispirillum indicum (strain ATCC BAA-1389 / DSM 22839 / S5)</name>
    <dbReference type="NCBI Taxonomy" id="653733"/>
    <lineage>
        <taxon>Bacteria</taxon>
        <taxon>Pseudomonadati</taxon>
        <taxon>Chrysiogenota</taxon>
        <taxon>Chrysiogenia</taxon>
        <taxon>Chrysiogenales</taxon>
        <taxon>Chrysiogenaceae</taxon>
        <taxon>Desulfurispirillum</taxon>
    </lineage>
</organism>
<dbReference type="Proteomes" id="UP000002572">
    <property type="component" value="Chromosome"/>
</dbReference>
<gene>
    <name evidence="2" type="ordered locus">Selin_1224</name>
</gene>
<evidence type="ECO:0000256" key="1">
    <source>
        <dbReference type="SAM" id="SignalP"/>
    </source>
</evidence>